<dbReference type="AlphaFoldDB" id="A0AB39BC42"/>
<evidence type="ECO:0000313" key="1">
    <source>
        <dbReference type="EMBL" id="XDI03986.1"/>
    </source>
</evidence>
<gene>
    <name evidence="1" type="ORF">ABFY20_11580</name>
</gene>
<dbReference type="RefSeq" id="WP_368496399.1">
    <property type="nucleotide sequence ID" value="NZ_CP162511.1"/>
</dbReference>
<name>A0AB39BC42_9MICO</name>
<reference evidence="1" key="1">
    <citation type="submission" date="2024-05" db="EMBL/GenBank/DDBJ databases">
        <title>Herbiconiux sp. A18JL235.</title>
        <authorList>
            <person name="Zhang G."/>
        </authorList>
    </citation>
    <scope>NUCLEOTIDE SEQUENCE</scope>
    <source>
        <strain evidence="1">A18JL235</strain>
    </source>
</reference>
<proteinExistence type="predicted"/>
<dbReference type="EMBL" id="CP162511">
    <property type="protein sequence ID" value="XDI03986.1"/>
    <property type="molecule type" value="Genomic_DNA"/>
</dbReference>
<evidence type="ECO:0008006" key="2">
    <source>
        <dbReference type="Google" id="ProtNLM"/>
    </source>
</evidence>
<protein>
    <recommendedName>
        <fullName evidence="2">Protein-L-isoaspartate carboxylmethyltransferase</fullName>
    </recommendedName>
</protein>
<accession>A0AB39BC42</accession>
<organism evidence="1">
    <name type="scientific">Herbiconiux sp. A18JL235</name>
    <dbReference type="NCBI Taxonomy" id="3152363"/>
    <lineage>
        <taxon>Bacteria</taxon>
        <taxon>Bacillati</taxon>
        <taxon>Actinomycetota</taxon>
        <taxon>Actinomycetes</taxon>
        <taxon>Micrococcales</taxon>
        <taxon>Microbacteriaceae</taxon>
        <taxon>Herbiconiux</taxon>
    </lineage>
</organism>
<sequence>MSYRTKALLEEWVRQFRTEGHQVSGALEVIAQDGSDGSDTGLVVVRLESVANDVYMQPVAIGDPHWEITIGALEREVVLSPQELLTLNAELAITAALCTFLEHKSLEHDEQHGRTTIA</sequence>